<keyword evidence="9 10" id="KW-0472">Membrane</keyword>
<keyword evidence="5 10" id="KW-0997">Cell inner membrane</keyword>
<sequence>MHSVRLAHFKFIRSAQQRGVAIVTALLLTALAITIVTSLFGQQNVQVRSIENQRLQLQKQWVIRGALDWARLILREDARLNQVDYIGEPWSVPLEDTRLDQYLDNGRDSTDATDATLSGYVIDAQSRLNLTNLASNGVVEPKMLAAFERLLSAQGMDSGLASGAAQAVASSQSQAAQFNPDGSVGAAGVSAKVLALTQVDDLLSVAGFTPAAVAKLKDLVVFLPVQTAINVNTASAQVISARIAGISLSDAQQLVTSRDRAYFKDLADFGARWVNSKVPVPSVAEVNTQTNYFIVHGKVRIDRSSLDVDALVERAPVSGNTRIVWVREN</sequence>
<evidence type="ECO:0000256" key="8">
    <source>
        <dbReference type="ARBA" id="ARBA00022989"/>
    </source>
</evidence>
<feature type="domain" description="T2SS protein K first SAM-like" evidence="13">
    <location>
        <begin position="126"/>
        <end position="224"/>
    </location>
</feature>
<evidence type="ECO:0000259" key="12">
    <source>
        <dbReference type="Pfam" id="PF03934"/>
    </source>
</evidence>
<dbReference type="Pfam" id="PF03934">
    <property type="entry name" value="T2SSK"/>
    <property type="match status" value="1"/>
</dbReference>
<dbReference type="RefSeq" id="WP_133324383.1">
    <property type="nucleotide sequence ID" value="NZ_SMYL01000001.1"/>
</dbReference>
<comment type="subcellular location">
    <subcellularLocation>
        <location evidence="1 10">Cell inner membrane</location>
    </subcellularLocation>
</comment>
<dbReference type="EMBL" id="SMYL01000001">
    <property type="protein sequence ID" value="TDK68075.1"/>
    <property type="molecule type" value="Genomic_DNA"/>
</dbReference>
<dbReference type="PIRSF" id="PIRSF002786">
    <property type="entry name" value="XcpX"/>
    <property type="match status" value="1"/>
</dbReference>
<keyword evidence="7" id="KW-0653">Protein transport</keyword>
<feature type="domain" description="T2SS protein K second SAM-like" evidence="12">
    <location>
        <begin position="229"/>
        <end position="272"/>
    </location>
</feature>
<dbReference type="PANTHER" id="PTHR38831">
    <property type="entry name" value="TYPE II SECRETION SYSTEM PROTEIN K"/>
    <property type="match status" value="1"/>
</dbReference>
<dbReference type="Pfam" id="PF21687">
    <property type="entry name" value="T2SSK_1st"/>
    <property type="match status" value="1"/>
</dbReference>
<feature type="transmembrane region" description="Helical" evidence="11">
    <location>
        <begin position="20"/>
        <end position="40"/>
    </location>
</feature>
<keyword evidence="3 10" id="KW-0813">Transport</keyword>
<keyword evidence="6 11" id="KW-0812">Transmembrane</keyword>
<evidence type="ECO:0000313" key="15">
    <source>
        <dbReference type="Proteomes" id="UP000294829"/>
    </source>
</evidence>
<dbReference type="InterPro" id="IPR049179">
    <property type="entry name" value="T2SSK_SAM-like_2nd"/>
</dbReference>
<name>A0A4R5W738_9BURK</name>
<proteinExistence type="inferred from homology"/>
<evidence type="ECO:0000256" key="7">
    <source>
        <dbReference type="ARBA" id="ARBA00022927"/>
    </source>
</evidence>
<dbReference type="InterPro" id="IPR049031">
    <property type="entry name" value="T2SSK_SAM-like_1st"/>
</dbReference>
<evidence type="ECO:0000256" key="11">
    <source>
        <dbReference type="SAM" id="Phobius"/>
    </source>
</evidence>
<dbReference type="Proteomes" id="UP000294829">
    <property type="component" value="Unassembled WGS sequence"/>
</dbReference>
<dbReference type="Gene3D" id="1.10.40.60">
    <property type="entry name" value="EpsJ-like"/>
    <property type="match status" value="2"/>
</dbReference>
<dbReference type="GO" id="GO:0009306">
    <property type="term" value="P:protein secretion"/>
    <property type="evidence" value="ECO:0007669"/>
    <property type="project" value="InterPro"/>
</dbReference>
<dbReference type="AlphaFoldDB" id="A0A4R5W738"/>
<evidence type="ECO:0000256" key="2">
    <source>
        <dbReference type="ARBA" id="ARBA00007246"/>
    </source>
</evidence>
<dbReference type="GO" id="GO:0005886">
    <property type="term" value="C:plasma membrane"/>
    <property type="evidence" value="ECO:0007669"/>
    <property type="project" value="UniProtKB-SubCell"/>
</dbReference>
<accession>A0A4R5W738</accession>
<dbReference type="OrthoDB" id="5293133at2"/>
<evidence type="ECO:0000256" key="4">
    <source>
        <dbReference type="ARBA" id="ARBA00022475"/>
    </source>
</evidence>
<dbReference type="PANTHER" id="PTHR38831:SF1">
    <property type="entry name" value="TYPE II SECRETION SYSTEM PROTEIN K-RELATED"/>
    <property type="match status" value="1"/>
</dbReference>
<comment type="caution">
    <text evidence="14">The sequence shown here is derived from an EMBL/GenBank/DDBJ whole genome shotgun (WGS) entry which is preliminary data.</text>
</comment>
<evidence type="ECO:0000313" key="14">
    <source>
        <dbReference type="EMBL" id="TDK68075.1"/>
    </source>
</evidence>
<reference evidence="14 15" key="1">
    <citation type="submission" date="2019-03" db="EMBL/GenBank/DDBJ databases">
        <title>Sapientia aquatica gen. nov., sp. nov., isolated from a crater lake.</title>
        <authorList>
            <person name="Felfoldi T."/>
            <person name="Szabo A."/>
            <person name="Toth E."/>
            <person name="Schumann P."/>
            <person name="Keki Z."/>
            <person name="Marialigeti K."/>
            <person name="Mathe I."/>
        </authorList>
    </citation>
    <scope>NUCLEOTIDE SEQUENCE [LARGE SCALE GENOMIC DNA]</scope>
    <source>
        <strain evidence="14 15">SA-152</strain>
    </source>
</reference>
<dbReference type="InterPro" id="IPR005628">
    <property type="entry name" value="GspK"/>
</dbReference>
<keyword evidence="15" id="KW-1185">Reference proteome</keyword>
<evidence type="ECO:0000256" key="3">
    <source>
        <dbReference type="ARBA" id="ARBA00022448"/>
    </source>
</evidence>
<dbReference type="SUPFAM" id="SSF158544">
    <property type="entry name" value="GspK insert domain-like"/>
    <property type="match status" value="1"/>
</dbReference>
<dbReference type="InterPro" id="IPR038072">
    <property type="entry name" value="GspK_central_sf"/>
</dbReference>
<evidence type="ECO:0000259" key="13">
    <source>
        <dbReference type="Pfam" id="PF21687"/>
    </source>
</evidence>
<evidence type="ECO:0000256" key="1">
    <source>
        <dbReference type="ARBA" id="ARBA00004533"/>
    </source>
</evidence>
<evidence type="ECO:0000256" key="5">
    <source>
        <dbReference type="ARBA" id="ARBA00022519"/>
    </source>
</evidence>
<evidence type="ECO:0000256" key="9">
    <source>
        <dbReference type="ARBA" id="ARBA00023136"/>
    </source>
</evidence>
<gene>
    <name evidence="14" type="ORF">E2I14_00515</name>
</gene>
<evidence type="ECO:0000256" key="6">
    <source>
        <dbReference type="ARBA" id="ARBA00022692"/>
    </source>
</evidence>
<dbReference type="NCBIfam" id="NF037980">
    <property type="entry name" value="T2SS_GspK"/>
    <property type="match status" value="1"/>
</dbReference>
<comment type="similarity">
    <text evidence="2 10">Belongs to the GSP K family.</text>
</comment>
<keyword evidence="4 10" id="KW-1003">Cell membrane</keyword>
<keyword evidence="8 11" id="KW-1133">Transmembrane helix</keyword>
<protein>
    <recommendedName>
        <fullName evidence="10">Type II secretion system protein K</fullName>
    </recommendedName>
</protein>
<dbReference type="Gene3D" id="3.30.1300.30">
    <property type="entry name" value="GSPII I/J protein-like"/>
    <property type="match status" value="1"/>
</dbReference>
<organism evidence="14 15">
    <name type="scientific">Sapientia aquatica</name>
    <dbReference type="NCBI Taxonomy" id="1549640"/>
    <lineage>
        <taxon>Bacteria</taxon>
        <taxon>Pseudomonadati</taxon>
        <taxon>Pseudomonadota</taxon>
        <taxon>Betaproteobacteria</taxon>
        <taxon>Burkholderiales</taxon>
        <taxon>Oxalobacteraceae</taxon>
        <taxon>Sapientia</taxon>
    </lineage>
</organism>
<evidence type="ECO:0000256" key="10">
    <source>
        <dbReference type="PIRNR" id="PIRNR002786"/>
    </source>
</evidence>